<dbReference type="OrthoDB" id="5397734at2759"/>
<dbReference type="Pfam" id="PF24494">
    <property type="entry name" value="DUF7587"/>
    <property type="match status" value="1"/>
</dbReference>
<accession>A0A507QU20</accession>
<keyword evidence="4" id="KW-1185">Reference proteome</keyword>
<reference evidence="3 4" key="1">
    <citation type="submission" date="2019-06" db="EMBL/GenBank/DDBJ databases">
        <title>Wine fermentation using esterase from Monascus purpureus.</title>
        <authorList>
            <person name="Geng C."/>
            <person name="Zhang Y."/>
        </authorList>
    </citation>
    <scope>NUCLEOTIDE SEQUENCE [LARGE SCALE GENOMIC DNA]</scope>
    <source>
        <strain evidence="3">HQ1</strain>
    </source>
</reference>
<feature type="region of interest" description="Disordered" evidence="1">
    <location>
        <begin position="507"/>
        <end position="540"/>
    </location>
</feature>
<feature type="compositionally biased region" description="Acidic residues" evidence="1">
    <location>
        <begin position="584"/>
        <end position="604"/>
    </location>
</feature>
<dbReference type="InterPro" id="IPR056009">
    <property type="entry name" value="DUF7587"/>
</dbReference>
<dbReference type="AlphaFoldDB" id="A0A507QU20"/>
<name>A0A507QU20_MONPU</name>
<sequence>METPDPGCMLDFRAKSCQNKWTEEQRQTLCCLYRFFSGRPREIAKVFSVMFERDLNNCGLTTGMQFSKMNAQWFDMRRKKHSIWLEVHVQSPFSKEGRWASVIKRIRQTVQHSGAVLNEREADLDVPGFVALSDRKVPLQVVDSSTGATTANGQAESPADITSPSSDTAPTSLSEAPTQLNLRQPSLSKPLTCSRENFISAAVESICTAGGKKCLWCHQEGPELVLAQVRTKVAERLALPGVKKPAETVLQQAPLLFRWWNVNSQGVNSKPMLISGLFSMNGAELLHPTHFSQEKFDSMFKGHVGKAHVPSPFISAFGTPLAPIHRGIHNERGATMSIIETLRLETEVFSAEQLVRETNFQWPRYRGLNEYLIWGKVPPAAIICTVEIQDLQKIADEHLDVGDILQLDVLKSYRMCGKPLKRALKKGPGKLDQKCGFSIGKLLGIVGVPEQHIGNVASSIARSWMFQQGSRDDFMGGVHHGYLQFSPSVSQHPKNIVSNFIEINDNEEGERSSAVDSPCPSRSVQHMQPTSPESGPLSSRSEIPRYVKLINPNTRAWSVVSKTNTRLSADNFPQHDFVGLVSDGESDLEEDDGNEPDEEGEDDVAIGRPNTVADTFPEDQFGAERARVRQILAQNSEASIGMMI</sequence>
<proteinExistence type="predicted"/>
<feature type="domain" description="DUF7587" evidence="2">
    <location>
        <begin position="253"/>
        <end position="391"/>
    </location>
</feature>
<feature type="compositionally biased region" description="Polar residues" evidence="1">
    <location>
        <begin position="520"/>
        <end position="540"/>
    </location>
</feature>
<evidence type="ECO:0000313" key="4">
    <source>
        <dbReference type="Proteomes" id="UP000319663"/>
    </source>
</evidence>
<organism evidence="3 4">
    <name type="scientific">Monascus purpureus</name>
    <name type="common">Red mold</name>
    <name type="synonym">Monascus anka</name>
    <dbReference type="NCBI Taxonomy" id="5098"/>
    <lineage>
        <taxon>Eukaryota</taxon>
        <taxon>Fungi</taxon>
        <taxon>Dikarya</taxon>
        <taxon>Ascomycota</taxon>
        <taxon>Pezizomycotina</taxon>
        <taxon>Eurotiomycetes</taxon>
        <taxon>Eurotiomycetidae</taxon>
        <taxon>Eurotiales</taxon>
        <taxon>Aspergillaceae</taxon>
        <taxon>Monascus</taxon>
    </lineage>
</organism>
<gene>
    <name evidence="3" type="ORF">MPDQ_006558</name>
</gene>
<feature type="region of interest" description="Disordered" evidence="1">
    <location>
        <begin position="145"/>
        <end position="175"/>
    </location>
</feature>
<comment type="caution">
    <text evidence="3">The sequence shown here is derived from an EMBL/GenBank/DDBJ whole genome shotgun (WGS) entry which is preliminary data.</text>
</comment>
<evidence type="ECO:0000313" key="3">
    <source>
        <dbReference type="EMBL" id="TQB72693.1"/>
    </source>
</evidence>
<feature type="region of interest" description="Disordered" evidence="1">
    <location>
        <begin position="583"/>
        <end position="609"/>
    </location>
</feature>
<evidence type="ECO:0000259" key="2">
    <source>
        <dbReference type="Pfam" id="PF24494"/>
    </source>
</evidence>
<dbReference type="Proteomes" id="UP000319663">
    <property type="component" value="Unassembled WGS sequence"/>
</dbReference>
<evidence type="ECO:0000256" key="1">
    <source>
        <dbReference type="SAM" id="MobiDB-lite"/>
    </source>
</evidence>
<protein>
    <recommendedName>
        <fullName evidence="2">DUF7587 domain-containing protein</fullName>
    </recommendedName>
</protein>
<dbReference type="EMBL" id="VIFY01000059">
    <property type="protein sequence ID" value="TQB72693.1"/>
    <property type="molecule type" value="Genomic_DNA"/>
</dbReference>